<proteinExistence type="predicted"/>
<gene>
    <name evidence="1" type="primary">BBa0001L01.7</name>
</gene>
<dbReference type="AlphaFoldDB" id="A0A679BDD6"/>
<dbReference type="EMBL" id="AP018869">
    <property type="protein sequence ID" value="BBF89688.1"/>
    <property type="molecule type" value="Genomic_DNA"/>
</dbReference>
<sequence length="108" mass="12019">MESLAGVWFLPTCATPDRECGWCLVPVKAVAATTAPSTKTRHTCGAENHRLICGAVVVASTFRHKKLRQLWQAKHDEFNVINKAGFTFLFLKIYMGSIPPKQWLMGGE</sequence>
<organism evidence="1">
    <name type="scientific">Oryza nivara</name>
    <name type="common">Indian wild rice</name>
    <name type="synonym">Oryza sativa f. spontanea</name>
    <dbReference type="NCBI Taxonomy" id="4536"/>
    <lineage>
        <taxon>Eukaryota</taxon>
        <taxon>Viridiplantae</taxon>
        <taxon>Streptophyta</taxon>
        <taxon>Embryophyta</taxon>
        <taxon>Tracheophyta</taxon>
        <taxon>Spermatophyta</taxon>
        <taxon>Magnoliopsida</taxon>
        <taxon>Liliopsida</taxon>
        <taxon>Poales</taxon>
        <taxon>Poaceae</taxon>
        <taxon>BOP clade</taxon>
        <taxon>Oryzoideae</taxon>
        <taxon>Oryzeae</taxon>
        <taxon>Oryzinae</taxon>
        <taxon>Oryza</taxon>
    </lineage>
</organism>
<evidence type="ECO:0000313" key="1">
    <source>
        <dbReference type="EMBL" id="BBF89688.1"/>
    </source>
</evidence>
<protein>
    <submittedName>
        <fullName evidence="1">Uncharacterized protein</fullName>
    </submittedName>
</protein>
<reference evidence="1" key="1">
    <citation type="submission" date="2018-08" db="EMBL/GenBank/DDBJ databases">
        <title>Oryza nivara genomic DNA, chromosome 11, BAC clone:BBa0001L01.</title>
        <authorList>
            <person name="Wu J."/>
            <person name="Kanamori H."/>
        </authorList>
    </citation>
    <scope>NUCLEOTIDE SEQUENCE</scope>
    <source>
        <strain evidence="1">W0106</strain>
    </source>
</reference>
<name>A0A679BDD6_ORYNI</name>
<accession>A0A679BDD6</accession>